<reference evidence="6 7" key="1">
    <citation type="journal article" date="2013" name="ISME J.">
        <title>Comparative genomics of pathogenic lineages of Vibrio nigripulchritudo identifies virulence-associated traits.</title>
        <authorList>
            <person name="Goudenege D."/>
            <person name="Labreuche Y."/>
            <person name="Krin E."/>
            <person name="Ansquer D."/>
            <person name="Mangenot S."/>
            <person name="Calteau A."/>
            <person name="Medigue C."/>
            <person name="Mazel D."/>
            <person name="Polz M.F."/>
            <person name="Le Roux F."/>
        </authorList>
    </citation>
    <scope>NUCLEOTIDE SEQUENCE [LARGE SCALE GENOMIC DNA]</scope>
    <source>
        <strain evidence="6 7">SOn1</strain>
    </source>
</reference>
<proteinExistence type="inferred from homology"/>
<sequence length="141" mass="15781">MNETFESSGSCVCGAVTFHAKTVSPSVGTCHCHTCRRWSGGPLMSVDCGSNIQFEGEDNIQVYDSSDWAERGFCKRCGSHLFYRIKHNQQHIVGAGLIDDQSKFVFDHQVFTDERPHYYQFANQTHDMTGPEVFAEYGGGD</sequence>
<keyword evidence="3" id="KW-0862">Zinc</keyword>
<evidence type="ECO:0000313" key="7">
    <source>
        <dbReference type="Proteomes" id="UP000018211"/>
    </source>
</evidence>
<dbReference type="SUPFAM" id="SSF51316">
    <property type="entry name" value="Mss4-like"/>
    <property type="match status" value="1"/>
</dbReference>
<dbReference type="AlphaFoldDB" id="A0AAV2VZ92"/>
<dbReference type="PANTHER" id="PTHR33337">
    <property type="entry name" value="GFA DOMAIN-CONTAINING PROTEIN"/>
    <property type="match status" value="1"/>
</dbReference>
<comment type="similarity">
    <text evidence="1">Belongs to the Gfa family.</text>
</comment>
<name>A0AAV2VZ92_9VIBR</name>
<organism evidence="6 7">
    <name type="scientific">Vibrio nigripulchritudo SOn1</name>
    <dbReference type="NCBI Taxonomy" id="1238450"/>
    <lineage>
        <taxon>Bacteria</taxon>
        <taxon>Pseudomonadati</taxon>
        <taxon>Pseudomonadota</taxon>
        <taxon>Gammaproteobacteria</taxon>
        <taxon>Vibrionales</taxon>
        <taxon>Vibrionaceae</taxon>
        <taxon>Vibrio</taxon>
    </lineage>
</organism>
<dbReference type="GO" id="GO:0016846">
    <property type="term" value="F:carbon-sulfur lyase activity"/>
    <property type="evidence" value="ECO:0007669"/>
    <property type="project" value="InterPro"/>
</dbReference>
<keyword evidence="4" id="KW-0456">Lyase</keyword>
<evidence type="ECO:0000256" key="3">
    <source>
        <dbReference type="ARBA" id="ARBA00022833"/>
    </source>
</evidence>
<comment type="caution">
    <text evidence="6">The sequence shown here is derived from an EMBL/GenBank/DDBJ whole genome shotgun (WGS) entry which is preliminary data.</text>
</comment>
<gene>
    <name evidence="6" type="ORF">VIBNISOn1_970112</name>
</gene>
<dbReference type="InterPro" id="IPR006913">
    <property type="entry name" value="CENP-V/GFA"/>
</dbReference>
<dbReference type="GO" id="GO:0046872">
    <property type="term" value="F:metal ion binding"/>
    <property type="evidence" value="ECO:0007669"/>
    <property type="project" value="UniProtKB-KW"/>
</dbReference>
<evidence type="ECO:0000256" key="1">
    <source>
        <dbReference type="ARBA" id="ARBA00005495"/>
    </source>
</evidence>
<dbReference type="InterPro" id="IPR011057">
    <property type="entry name" value="Mss4-like_sf"/>
</dbReference>
<evidence type="ECO:0000259" key="5">
    <source>
        <dbReference type="PROSITE" id="PS51891"/>
    </source>
</evidence>
<dbReference type="EMBL" id="CAOF01000194">
    <property type="protein sequence ID" value="CCO50089.1"/>
    <property type="molecule type" value="Genomic_DNA"/>
</dbReference>
<evidence type="ECO:0000256" key="4">
    <source>
        <dbReference type="ARBA" id="ARBA00023239"/>
    </source>
</evidence>
<accession>A0AAV2VZ92</accession>
<feature type="domain" description="CENP-V/GFA" evidence="5">
    <location>
        <begin position="7"/>
        <end position="120"/>
    </location>
</feature>
<dbReference type="PROSITE" id="PS51891">
    <property type="entry name" value="CENP_V_GFA"/>
    <property type="match status" value="1"/>
</dbReference>
<protein>
    <submittedName>
        <fullName evidence="6">Glutathione-dependent formaldehyde-activating, GFA protein</fullName>
    </submittedName>
</protein>
<dbReference type="Pfam" id="PF04828">
    <property type="entry name" value="GFA"/>
    <property type="match status" value="1"/>
</dbReference>
<dbReference type="Proteomes" id="UP000018211">
    <property type="component" value="Unassembled WGS sequence"/>
</dbReference>
<keyword evidence="2" id="KW-0479">Metal-binding</keyword>
<dbReference type="PANTHER" id="PTHR33337:SF40">
    <property type="entry name" value="CENP-V_GFA DOMAIN-CONTAINING PROTEIN-RELATED"/>
    <property type="match status" value="1"/>
</dbReference>
<evidence type="ECO:0000256" key="2">
    <source>
        <dbReference type="ARBA" id="ARBA00022723"/>
    </source>
</evidence>
<evidence type="ECO:0000313" key="6">
    <source>
        <dbReference type="EMBL" id="CCO50089.1"/>
    </source>
</evidence>
<dbReference type="Gene3D" id="3.90.1590.10">
    <property type="entry name" value="glutathione-dependent formaldehyde- activating enzyme (gfa)"/>
    <property type="match status" value="1"/>
</dbReference>
<dbReference type="RefSeq" id="WP_022613994.1">
    <property type="nucleotide sequence ID" value="NZ_LK391965.1"/>
</dbReference>